<evidence type="ECO:0000313" key="2">
    <source>
        <dbReference type="EMBL" id="MBM7062755.1"/>
    </source>
</evidence>
<reference evidence="2 3" key="1">
    <citation type="submission" date="2021-02" db="EMBL/GenBank/DDBJ databases">
        <authorList>
            <person name="Lee D.-H."/>
        </authorList>
    </citation>
    <scope>NUCLEOTIDE SEQUENCE [LARGE SCALE GENOMIC DNA]</scope>
    <source>
        <strain evidence="2 3">UL073</strain>
    </source>
</reference>
<dbReference type="RefSeq" id="WP_205349938.1">
    <property type="nucleotide sequence ID" value="NZ_JAFEUP010000006.1"/>
</dbReference>
<organism evidence="2 3">
    <name type="scientific">Zestomonas insulae</name>
    <dbReference type="NCBI Taxonomy" id="2809017"/>
    <lineage>
        <taxon>Bacteria</taxon>
        <taxon>Pseudomonadati</taxon>
        <taxon>Pseudomonadota</taxon>
        <taxon>Gammaproteobacteria</taxon>
        <taxon>Pseudomonadales</taxon>
        <taxon>Pseudomonadaceae</taxon>
        <taxon>Zestomonas</taxon>
    </lineage>
</organism>
<name>A0ABS2II64_9GAMM</name>
<feature type="signal peptide" evidence="1">
    <location>
        <begin position="1"/>
        <end position="20"/>
    </location>
</feature>
<sequence length="183" mass="19437">MRRLLLALPFTLLPLTAALAHDDHDEHASLGKHEHGTATLNVAFEGEMLELALESPAINLVGFEHAASSEADQAKVAAARTLLEHPLGLFGLDSAATCQVHEQRLDSPLFGAAPAADEHTGHAHSDIDASYQLTCAQPQQLKALDLSGFFRHFPGTSKIAVQLIGPAGQLGAELTPSNPRLTF</sequence>
<accession>A0ABS2II64</accession>
<dbReference type="EMBL" id="JAFEUP010000006">
    <property type="protein sequence ID" value="MBM7062755.1"/>
    <property type="molecule type" value="Genomic_DNA"/>
</dbReference>
<dbReference type="Pfam" id="PF10986">
    <property type="entry name" value="ZrgA"/>
    <property type="match status" value="1"/>
</dbReference>
<keyword evidence="3" id="KW-1185">Reference proteome</keyword>
<dbReference type="Proteomes" id="UP000717995">
    <property type="component" value="Unassembled WGS sequence"/>
</dbReference>
<proteinExistence type="predicted"/>
<keyword evidence="1" id="KW-0732">Signal</keyword>
<dbReference type="InterPro" id="IPR021253">
    <property type="entry name" value="ZrgA-like"/>
</dbReference>
<comment type="caution">
    <text evidence="2">The sequence shown here is derived from an EMBL/GenBank/DDBJ whole genome shotgun (WGS) entry which is preliminary data.</text>
</comment>
<gene>
    <name evidence="2" type="ORF">JQX08_18740</name>
</gene>
<evidence type="ECO:0000313" key="3">
    <source>
        <dbReference type="Proteomes" id="UP000717995"/>
    </source>
</evidence>
<protein>
    <submittedName>
        <fullName evidence="2">DUF2796 domain-containing protein</fullName>
    </submittedName>
</protein>
<evidence type="ECO:0000256" key="1">
    <source>
        <dbReference type="SAM" id="SignalP"/>
    </source>
</evidence>
<feature type="chain" id="PRO_5046738083" evidence="1">
    <location>
        <begin position="21"/>
        <end position="183"/>
    </location>
</feature>